<dbReference type="GO" id="GO:0005524">
    <property type="term" value="F:ATP binding"/>
    <property type="evidence" value="ECO:0007669"/>
    <property type="project" value="UniProtKB-KW"/>
</dbReference>
<dbReference type="EMBL" id="CM000914">
    <property type="protein sequence ID" value="EFG04774.2"/>
    <property type="molecule type" value="Genomic_DNA"/>
</dbReference>
<evidence type="ECO:0000256" key="2">
    <source>
        <dbReference type="ARBA" id="ARBA00022840"/>
    </source>
</evidence>
<protein>
    <submittedName>
        <fullName evidence="5">Moenomycin biosynthesis protein MoeP5</fullName>
    </submittedName>
</protein>
<name>D5SLI1_STRCL</name>
<dbReference type="AlphaFoldDB" id="D5SLI1"/>
<dbReference type="Proteomes" id="UP000002357">
    <property type="component" value="Plasmid pSCL4"/>
</dbReference>
<evidence type="ECO:0000256" key="3">
    <source>
        <dbReference type="SAM" id="MobiDB-lite"/>
    </source>
</evidence>
<dbReference type="RefSeq" id="WP_003963605.1">
    <property type="nucleotide sequence ID" value="NZ_CM000914.1"/>
</dbReference>
<dbReference type="GeneID" id="93734364"/>
<organism evidence="5 6">
    <name type="scientific">Streptomyces clavuligerus</name>
    <dbReference type="NCBI Taxonomy" id="1901"/>
    <lineage>
        <taxon>Bacteria</taxon>
        <taxon>Bacillati</taxon>
        <taxon>Actinomycetota</taxon>
        <taxon>Actinomycetes</taxon>
        <taxon>Kitasatosporales</taxon>
        <taxon>Streptomycetaceae</taxon>
        <taxon>Streptomyces</taxon>
    </lineage>
</organism>
<keyword evidence="5" id="KW-0614">Plasmid</keyword>
<evidence type="ECO:0000259" key="4">
    <source>
        <dbReference type="PROSITE" id="PS50893"/>
    </source>
</evidence>
<reference evidence="5 6" key="1">
    <citation type="journal article" date="2010" name="Genome Biol. Evol.">
        <title>The sequence of a 1.8-mb bacterial linear plasmid reveals a rich evolutionary reservoir of secondary metabolic pathways.</title>
        <authorList>
            <person name="Medema M.H."/>
            <person name="Trefzer A."/>
            <person name="Kovalchuk A."/>
            <person name="van den Berg M."/>
            <person name="Mueller U."/>
            <person name="Heijne W."/>
            <person name="Wu L."/>
            <person name="Alam M.T."/>
            <person name="Ronning C.M."/>
            <person name="Nierman W.C."/>
            <person name="Bovenberg R.A.L."/>
            <person name="Breitling R."/>
            <person name="Takano E."/>
        </authorList>
    </citation>
    <scope>NUCLEOTIDE SEQUENCE [LARGE SCALE GENOMIC DNA]</scope>
    <source>
        <strain evidence="6">ATCC 27064 / DSM 738 / JCM 4710 / NBRC 13307 / NCIMB 12785 / NRRL 3585 / VKM Ac-602</strain>
        <plasmid evidence="5">pSCL4</plasmid>
    </source>
</reference>
<dbReference type="PANTHER" id="PTHR43038:SF7">
    <property type="entry name" value="ABC TRANSPORT SYSTEM ATP-BINDING PROTEIN"/>
    <property type="match status" value="1"/>
</dbReference>
<dbReference type="OrthoDB" id="9804819at2"/>
<dbReference type="GO" id="GO:0016887">
    <property type="term" value="F:ATP hydrolysis activity"/>
    <property type="evidence" value="ECO:0007669"/>
    <property type="project" value="InterPro"/>
</dbReference>
<dbReference type="InterPro" id="IPR003593">
    <property type="entry name" value="AAA+_ATPase"/>
</dbReference>
<feature type="compositionally biased region" description="Basic and acidic residues" evidence="3">
    <location>
        <begin position="229"/>
        <end position="242"/>
    </location>
</feature>
<sequence>MNYPVSANERWEGGLPGDSPGRVLLHAQGIGKGFGRRRVLDGVELTVRAGEVAAIVGGNGAGKSTLLKICAGMIAPDRGRVTVAGRLGYCPQQAGVFGYLTPREHFSLFGTGRGMRGRAADRRGRELAAKLDWTVDRATLTKDLSGGTRQKLNVVLSALGEPDVLLLDEPYQGFDRGSYLDFWKNVWEWRAEGRAVVVVTHMLHQLDQVDHVLDLGPHRGAGDGPGARGIDDRPARSPEALR</sequence>
<dbReference type="eggNOG" id="COG1131">
    <property type="taxonomic scope" value="Bacteria"/>
</dbReference>
<evidence type="ECO:0000313" key="5">
    <source>
        <dbReference type="EMBL" id="EFG04774.2"/>
    </source>
</evidence>
<dbReference type="SMART" id="SM00382">
    <property type="entry name" value="AAA"/>
    <property type="match status" value="1"/>
</dbReference>
<dbReference type="Pfam" id="PF00005">
    <property type="entry name" value="ABC_tran"/>
    <property type="match status" value="1"/>
</dbReference>
<dbReference type="InterPro" id="IPR027417">
    <property type="entry name" value="P-loop_NTPase"/>
</dbReference>
<dbReference type="CDD" id="cd03230">
    <property type="entry name" value="ABC_DR_subfamily_A"/>
    <property type="match status" value="1"/>
</dbReference>
<dbReference type="SUPFAM" id="SSF52540">
    <property type="entry name" value="P-loop containing nucleoside triphosphate hydrolases"/>
    <property type="match status" value="1"/>
</dbReference>
<dbReference type="PROSITE" id="PS50893">
    <property type="entry name" value="ABC_TRANSPORTER_2"/>
    <property type="match status" value="1"/>
</dbReference>
<feature type="domain" description="ABC transporter" evidence="4">
    <location>
        <begin position="25"/>
        <end position="242"/>
    </location>
</feature>
<proteinExistence type="predicted"/>
<keyword evidence="2" id="KW-0067">ATP-binding</keyword>
<dbReference type="InterPro" id="IPR003439">
    <property type="entry name" value="ABC_transporter-like_ATP-bd"/>
</dbReference>
<evidence type="ECO:0000313" key="6">
    <source>
        <dbReference type="Proteomes" id="UP000002357"/>
    </source>
</evidence>
<feature type="region of interest" description="Disordered" evidence="3">
    <location>
        <begin position="215"/>
        <end position="242"/>
    </location>
</feature>
<keyword evidence="1" id="KW-0547">Nucleotide-binding</keyword>
<evidence type="ECO:0000256" key="1">
    <source>
        <dbReference type="ARBA" id="ARBA00022741"/>
    </source>
</evidence>
<gene>
    <name evidence="5" type="primary">moeP5</name>
    <name evidence="5" type="ORF">SCLAV_p1288</name>
</gene>
<dbReference type="Gene3D" id="3.40.50.300">
    <property type="entry name" value="P-loop containing nucleotide triphosphate hydrolases"/>
    <property type="match status" value="1"/>
</dbReference>
<geneLocation type="plasmid" evidence="5 6">
    <name>pSCL4</name>
</geneLocation>
<accession>D5SLI1</accession>
<keyword evidence="6" id="KW-1185">Reference proteome</keyword>
<dbReference type="PANTHER" id="PTHR43038">
    <property type="entry name" value="ATP-BINDING CASSETTE, SUB-FAMILY H, MEMBER 1"/>
    <property type="match status" value="1"/>
</dbReference>